<dbReference type="EMBL" id="OA564730">
    <property type="protein sequence ID" value="CAD7195379.1"/>
    <property type="molecule type" value="Genomic_DNA"/>
</dbReference>
<organism evidence="11">
    <name type="scientific">Timema douglasi</name>
    <name type="common">Walking stick</name>
    <dbReference type="NCBI Taxonomy" id="61478"/>
    <lineage>
        <taxon>Eukaryota</taxon>
        <taxon>Metazoa</taxon>
        <taxon>Ecdysozoa</taxon>
        <taxon>Arthropoda</taxon>
        <taxon>Hexapoda</taxon>
        <taxon>Insecta</taxon>
        <taxon>Pterygota</taxon>
        <taxon>Neoptera</taxon>
        <taxon>Polyneoptera</taxon>
        <taxon>Phasmatodea</taxon>
        <taxon>Timematodea</taxon>
        <taxon>Timematoidea</taxon>
        <taxon>Timematidae</taxon>
        <taxon>Timema</taxon>
    </lineage>
</organism>
<dbReference type="InterPro" id="IPR029136">
    <property type="entry name" value="MDM1"/>
</dbReference>
<dbReference type="GO" id="GO:0005634">
    <property type="term" value="C:nucleus"/>
    <property type="evidence" value="ECO:0007669"/>
    <property type="project" value="UniProtKB-SubCell"/>
</dbReference>
<evidence type="ECO:0000256" key="9">
    <source>
        <dbReference type="ARBA" id="ARBA00045771"/>
    </source>
</evidence>
<gene>
    <name evidence="11" type="ORF">TDIB3V08_LOCUS1763</name>
</gene>
<reference evidence="11" key="1">
    <citation type="submission" date="2020-11" db="EMBL/GenBank/DDBJ databases">
        <authorList>
            <person name="Tran Van P."/>
        </authorList>
    </citation>
    <scope>NUCLEOTIDE SEQUENCE</scope>
</reference>
<dbReference type="GO" id="GO:0005874">
    <property type="term" value="C:microtubule"/>
    <property type="evidence" value="ECO:0007669"/>
    <property type="project" value="UniProtKB-KW"/>
</dbReference>
<evidence type="ECO:0000256" key="4">
    <source>
        <dbReference type="ARBA" id="ARBA00013508"/>
    </source>
</evidence>
<keyword evidence="6" id="KW-0493">Microtubule</keyword>
<accession>A0A7R8VCS4</accession>
<feature type="compositionally biased region" description="Basic and acidic residues" evidence="10">
    <location>
        <begin position="139"/>
        <end position="161"/>
    </location>
</feature>
<feature type="compositionally biased region" description="Pro residues" evidence="10">
    <location>
        <begin position="102"/>
        <end position="111"/>
    </location>
</feature>
<keyword evidence="5" id="KW-0963">Cytoplasm</keyword>
<sequence length="271" mass="29342">MESVGTSEEKFEDGDLQSISKPVLEDSAAALVKSPPEPTRVKSPEQIIMRSPEPVNWTVPLDTGKTFTVTQNIHEAMPNVKLCRGELIARPHSEVKAWTPPTNHPPAPQSAPPELSEQQTQTPPPTDSGCMSPAPDPNSDERILEGLSIEEIKSPPEKKTVTSESPPASSVPECDSSIEGTTLRCLDDPSFAFDMNQGALDPGEDPGYIMQGPYHVLEAPSTSQESLTKTMPLVSPSSGRSLASDVLEKARTRFDKFWGKGKDLNDKEGKV</sequence>
<dbReference type="GO" id="GO:0046600">
    <property type="term" value="P:negative regulation of centriole replication"/>
    <property type="evidence" value="ECO:0007669"/>
    <property type="project" value="InterPro"/>
</dbReference>
<proteinExistence type="inferred from homology"/>
<evidence type="ECO:0000313" key="11">
    <source>
        <dbReference type="EMBL" id="CAD7195379.1"/>
    </source>
</evidence>
<comment type="subcellular location">
    <subcellularLocation>
        <location evidence="1">Cytoplasm</location>
        <location evidence="1">Cytoskeleton</location>
        <location evidence="1">Microtubule organizing center</location>
        <location evidence="1">Centrosome</location>
        <location evidence="1">Centriole</location>
    </subcellularLocation>
    <subcellularLocation>
        <location evidence="2">Nucleus</location>
    </subcellularLocation>
</comment>
<dbReference type="PANTHER" id="PTHR32078:SF1">
    <property type="entry name" value="NUCLEAR PROTEIN MDM1"/>
    <property type="match status" value="1"/>
</dbReference>
<dbReference type="AlphaFoldDB" id="A0A7R8VCS4"/>
<dbReference type="PANTHER" id="PTHR32078">
    <property type="entry name" value="NUCLEAR PROTEIN MDM1"/>
    <property type="match status" value="1"/>
</dbReference>
<protein>
    <recommendedName>
        <fullName evidence="4">Nuclear protein MDM1</fullName>
    </recommendedName>
</protein>
<evidence type="ECO:0000256" key="6">
    <source>
        <dbReference type="ARBA" id="ARBA00022701"/>
    </source>
</evidence>
<feature type="compositionally biased region" description="Polar residues" evidence="10">
    <location>
        <begin position="220"/>
        <end position="241"/>
    </location>
</feature>
<comment type="similarity">
    <text evidence="3">Belongs to the MDM1 family.</text>
</comment>
<comment type="function">
    <text evidence="9">Microtubule-binding protein that negatively regulates centriole duplication. Binds to and stabilizes microtubules.</text>
</comment>
<evidence type="ECO:0000256" key="10">
    <source>
        <dbReference type="SAM" id="MobiDB-lite"/>
    </source>
</evidence>
<evidence type="ECO:0000256" key="1">
    <source>
        <dbReference type="ARBA" id="ARBA00004114"/>
    </source>
</evidence>
<feature type="region of interest" description="Disordered" evidence="10">
    <location>
        <begin position="1"/>
        <end position="49"/>
    </location>
</feature>
<dbReference type="GO" id="GO:0008017">
    <property type="term" value="F:microtubule binding"/>
    <property type="evidence" value="ECO:0007669"/>
    <property type="project" value="InterPro"/>
</dbReference>
<feature type="region of interest" description="Disordered" evidence="10">
    <location>
        <begin position="93"/>
        <end position="242"/>
    </location>
</feature>
<evidence type="ECO:0000256" key="7">
    <source>
        <dbReference type="ARBA" id="ARBA00023212"/>
    </source>
</evidence>
<evidence type="ECO:0000256" key="2">
    <source>
        <dbReference type="ARBA" id="ARBA00004123"/>
    </source>
</evidence>
<dbReference type="GO" id="GO:0005814">
    <property type="term" value="C:centriole"/>
    <property type="evidence" value="ECO:0007669"/>
    <property type="project" value="UniProtKB-SubCell"/>
</dbReference>
<evidence type="ECO:0000256" key="5">
    <source>
        <dbReference type="ARBA" id="ARBA00022490"/>
    </source>
</evidence>
<name>A0A7R8VCS4_TIMDO</name>
<keyword evidence="7" id="KW-0206">Cytoskeleton</keyword>
<evidence type="ECO:0000256" key="8">
    <source>
        <dbReference type="ARBA" id="ARBA00023242"/>
    </source>
</evidence>
<evidence type="ECO:0000256" key="3">
    <source>
        <dbReference type="ARBA" id="ARBA00010494"/>
    </source>
</evidence>
<keyword evidence="8" id="KW-0539">Nucleus</keyword>